<dbReference type="AlphaFoldDB" id="A0A3Q7J6Q5"/>
<protein>
    <submittedName>
        <fullName evidence="1">Uncharacterized protein</fullName>
    </submittedName>
</protein>
<dbReference type="InParanoid" id="A0A3Q7J6Q5"/>
<evidence type="ECO:0000313" key="1">
    <source>
        <dbReference type="EnsemblPlants" id="Solyc12g019800.1.1.1"/>
    </source>
</evidence>
<dbReference type="PaxDb" id="4081-Solyc12g019800.1.1"/>
<proteinExistence type="predicted"/>
<reference evidence="1" key="2">
    <citation type="submission" date="2019-01" db="UniProtKB">
        <authorList>
            <consortium name="EnsemblPlants"/>
        </authorList>
    </citation>
    <scope>IDENTIFICATION</scope>
    <source>
        <strain evidence="1">cv. Heinz 1706</strain>
    </source>
</reference>
<dbReference type="Proteomes" id="UP000004994">
    <property type="component" value="Chromosome 12"/>
</dbReference>
<sequence length="51" mass="6132">MRFIHEDDFINMICKTNYYIFLSKDGYAYLMRPMLYDTRIPVAEETTQAMA</sequence>
<name>A0A3Q7J6Q5_SOLLC</name>
<dbReference type="Gramene" id="Solyc12g019800.1.1">
    <property type="protein sequence ID" value="Solyc12g019800.1.1.1"/>
    <property type="gene ID" value="Solyc12g019800.1"/>
</dbReference>
<evidence type="ECO:0000313" key="2">
    <source>
        <dbReference type="Proteomes" id="UP000004994"/>
    </source>
</evidence>
<keyword evidence="2" id="KW-1185">Reference proteome</keyword>
<accession>A0A3Q7J6Q5</accession>
<dbReference type="EnsemblPlants" id="Solyc12g019800.1.1">
    <property type="protein sequence ID" value="Solyc12g019800.1.1.1"/>
    <property type="gene ID" value="Solyc12g019800.1"/>
</dbReference>
<organism evidence="1">
    <name type="scientific">Solanum lycopersicum</name>
    <name type="common">Tomato</name>
    <name type="synonym">Lycopersicon esculentum</name>
    <dbReference type="NCBI Taxonomy" id="4081"/>
    <lineage>
        <taxon>Eukaryota</taxon>
        <taxon>Viridiplantae</taxon>
        <taxon>Streptophyta</taxon>
        <taxon>Embryophyta</taxon>
        <taxon>Tracheophyta</taxon>
        <taxon>Spermatophyta</taxon>
        <taxon>Magnoliopsida</taxon>
        <taxon>eudicotyledons</taxon>
        <taxon>Gunneridae</taxon>
        <taxon>Pentapetalae</taxon>
        <taxon>asterids</taxon>
        <taxon>lamiids</taxon>
        <taxon>Solanales</taxon>
        <taxon>Solanaceae</taxon>
        <taxon>Solanoideae</taxon>
        <taxon>Solaneae</taxon>
        <taxon>Solanum</taxon>
        <taxon>Solanum subgen. Lycopersicon</taxon>
    </lineage>
</organism>
<reference evidence="1" key="1">
    <citation type="journal article" date="2012" name="Nature">
        <title>The tomato genome sequence provides insights into fleshy fruit evolution.</title>
        <authorList>
            <consortium name="Tomato Genome Consortium"/>
        </authorList>
    </citation>
    <scope>NUCLEOTIDE SEQUENCE [LARGE SCALE GENOMIC DNA]</scope>
    <source>
        <strain evidence="1">cv. Heinz 1706</strain>
    </source>
</reference>